<dbReference type="CDD" id="cd06170">
    <property type="entry name" value="LuxR_C_like"/>
    <property type="match status" value="1"/>
</dbReference>
<keyword evidence="4" id="KW-0804">Transcription</keyword>
<evidence type="ECO:0000313" key="8">
    <source>
        <dbReference type="EMBL" id="EDY20540.1"/>
    </source>
</evidence>
<proteinExistence type="predicted"/>
<dbReference type="GO" id="GO:0006355">
    <property type="term" value="P:regulation of DNA-templated transcription"/>
    <property type="evidence" value="ECO:0007669"/>
    <property type="project" value="InterPro"/>
</dbReference>
<dbReference type="SUPFAM" id="SSF52172">
    <property type="entry name" value="CheY-like"/>
    <property type="match status" value="1"/>
</dbReference>
<dbReference type="eggNOG" id="COG2197">
    <property type="taxonomic scope" value="Bacteria"/>
</dbReference>
<dbReference type="InterPro" id="IPR011006">
    <property type="entry name" value="CheY-like_superfamily"/>
</dbReference>
<evidence type="ECO:0000256" key="3">
    <source>
        <dbReference type="ARBA" id="ARBA00023125"/>
    </source>
</evidence>
<keyword evidence="1 5" id="KW-0597">Phosphoprotein</keyword>
<dbReference type="InterPro" id="IPR016032">
    <property type="entry name" value="Sig_transdc_resp-reg_C-effctor"/>
</dbReference>
<dbReference type="PROSITE" id="PS50043">
    <property type="entry name" value="HTH_LUXR_2"/>
    <property type="match status" value="1"/>
</dbReference>
<feature type="domain" description="HTH luxR-type" evidence="6">
    <location>
        <begin position="151"/>
        <end position="216"/>
    </location>
</feature>
<dbReference type="SUPFAM" id="SSF46894">
    <property type="entry name" value="C-terminal effector domain of the bipartite response regulators"/>
    <property type="match status" value="1"/>
</dbReference>
<dbReference type="RefSeq" id="WP_006979063.1">
    <property type="nucleotide sequence ID" value="NZ_ABVL01000004.1"/>
</dbReference>
<name>B4CYJ9_9BACT</name>
<dbReference type="STRING" id="497964.CfE428DRAFT_1737"/>
<dbReference type="PANTHER" id="PTHR43214">
    <property type="entry name" value="TWO-COMPONENT RESPONSE REGULATOR"/>
    <property type="match status" value="1"/>
</dbReference>
<dbReference type="InterPro" id="IPR039420">
    <property type="entry name" value="WalR-like"/>
</dbReference>
<dbReference type="AlphaFoldDB" id="B4CYJ9"/>
<dbReference type="CDD" id="cd17535">
    <property type="entry name" value="REC_NarL-like"/>
    <property type="match status" value="1"/>
</dbReference>
<dbReference type="EMBL" id="ABVL01000004">
    <property type="protein sequence ID" value="EDY20540.1"/>
    <property type="molecule type" value="Genomic_DNA"/>
</dbReference>
<evidence type="ECO:0000256" key="1">
    <source>
        <dbReference type="ARBA" id="ARBA00022553"/>
    </source>
</evidence>
<dbReference type="PRINTS" id="PR00038">
    <property type="entry name" value="HTHLUXR"/>
</dbReference>
<dbReference type="Pfam" id="PF00196">
    <property type="entry name" value="GerE"/>
    <property type="match status" value="1"/>
</dbReference>
<dbReference type="SMART" id="SM00421">
    <property type="entry name" value="HTH_LUXR"/>
    <property type="match status" value="1"/>
</dbReference>
<dbReference type="SMART" id="SM00448">
    <property type="entry name" value="REC"/>
    <property type="match status" value="1"/>
</dbReference>
<dbReference type="PANTHER" id="PTHR43214:SF41">
    <property type="entry name" value="NITRATE_NITRITE RESPONSE REGULATOR PROTEIN NARP"/>
    <property type="match status" value="1"/>
</dbReference>
<keyword evidence="2" id="KW-0805">Transcription regulation</keyword>
<comment type="caution">
    <text evidence="8">The sequence shown here is derived from an EMBL/GenBank/DDBJ whole genome shotgun (WGS) entry which is preliminary data.</text>
</comment>
<feature type="modified residue" description="4-aspartylphosphate" evidence="5">
    <location>
        <position position="60"/>
    </location>
</feature>
<dbReference type="Pfam" id="PF00072">
    <property type="entry name" value="Response_reg"/>
    <property type="match status" value="1"/>
</dbReference>
<accession>B4CYJ9</accession>
<dbReference type="GO" id="GO:0000160">
    <property type="term" value="P:phosphorelay signal transduction system"/>
    <property type="evidence" value="ECO:0007669"/>
    <property type="project" value="InterPro"/>
</dbReference>
<reference evidence="8 9" key="1">
    <citation type="journal article" date="2011" name="J. Bacteriol.">
        <title>Genome sequence of Chthoniobacter flavus Ellin428, an aerobic heterotrophic soil bacterium.</title>
        <authorList>
            <person name="Kant R."/>
            <person name="van Passel M.W."/>
            <person name="Palva A."/>
            <person name="Lucas S."/>
            <person name="Lapidus A."/>
            <person name="Glavina Del Rio T."/>
            <person name="Dalin E."/>
            <person name="Tice H."/>
            <person name="Bruce D."/>
            <person name="Goodwin L."/>
            <person name="Pitluck S."/>
            <person name="Larimer F.W."/>
            <person name="Land M.L."/>
            <person name="Hauser L."/>
            <person name="Sangwan P."/>
            <person name="de Vos W.M."/>
            <person name="Janssen P.H."/>
            <person name="Smidt H."/>
        </authorList>
    </citation>
    <scope>NUCLEOTIDE SEQUENCE [LARGE SCALE GENOMIC DNA]</scope>
    <source>
        <strain evidence="8 9">Ellin428</strain>
    </source>
</reference>
<dbReference type="Proteomes" id="UP000005824">
    <property type="component" value="Unassembled WGS sequence"/>
</dbReference>
<dbReference type="InterPro" id="IPR001789">
    <property type="entry name" value="Sig_transdc_resp-reg_receiver"/>
</dbReference>
<evidence type="ECO:0000313" key="9">
    <source>
        <dbReference type="Proteomes" id="UP000005824"/>
    </source>
</evidence>
<evidence type="ECO:0000256" key="2">
    <source>
        <dbReference type="ARBA" id="ARBA00023015"/>
    </source>
</evidence>
<gene>
    <name evidence="8" type="ORF">CfE428DRAFT_1737</name>
</gene>
<dbReference type="InterPro" id="IPR058245">
    <property type="entry name" value="NreC/VraR/RcsB-like_REC"/>
</dbReference>
<organism evidence="8 9">
    <name type="scientific">Chthoniobacter flavus Ellin428</name>
    <dbReference type="NCBI Taxonomy" id="497964"/>
    <lineage>
        <taxon>Bacteria</taxon>
        <taxon>Pseudomonadati</taxon>
        <taxon>Verrucomicrobiota</taxon>
        <taxon>Spartobacteria</taxon>
        <taxon>Chthoniobacterales</taxon>
        <taxon>Chthoniobacteraceae</taxon>
        <taxon>Chthoniobacter</taxon>
    </lineage>
</organism>
<evidence type="ECO:0000259" key="6">
    <source>
        <dbReference type="PROSITE" id="PS50043"/>
    </source>
</evidence>
<feature type="domain" description="Response regulatory" evidence="7">
    <location>
        <begin position="9"/>
        <end position="125"/>
    </location>
</feature>
<dbReference type="GO" id="GO:0003677">
    <property type="term" value="F:DNA binding"/>
    <property type="evidence" value="ECO:0007669"/>
    <property type="project" value="UniProtKB-KW"/>
</dbReference>
<evidence type="ECO:0000256" key="4">
    <source>
        <dbReference type="ARBA" id="ARBA00023163"/>
    </source>
</evidence>
<keyword evidence="9" id="KW-1185">Reference proteome</keyword>
<evidence type="ECO:0000259" key="7">
    <source>
        <dbReference type="PROSITE" id="PS50110"/>
    </source>
</evidence>
<dbReference type="FunCoup" id="B4CYJ9">
    <property type="interactions" value="147"/>
</dbReference>
<protein>
    <submittedName>
        <fullName evidence="8">Two component transcriptional regulator, LuxR family</fullName>
    </submittedName>
</protein>
<keyword evidence="3" id="KW-0238">DNA-binding</keyword>
<dbReference type="PROSITE" id="PS00622">
    <property type="entry name" value="HTH_LUXR_1"/>
    <property type="match status" value="1"/>
</dbReference>
<dbReference type="InParanoid" id="B4CYJ9"/>
<sequence>MNDTPQKARVLIVEDHEIFREGLAQLINRQPDFMVCGECDDPKGIAAAIEKAEPDVLLLDLMLHGAGGIDLIKQLHTLFPKVRILVLSMHDETVFAPRALRAGALGYVMKQEASGQVLAALRAVVVGELHVSRKVGITLMQRAIKMPELSAADGVAKLSDRELHVFELIGAGIPTREIATRLGISIKTVETHRENIKHKLELQSGTELVTRAKEWVDGA</sequence>
<evidence type="ECO:0000256" key="5">
    <source>
        <dbReference type="PROSITE-ProRule" id="PRU00169"/>
    </source>
</evidence>
<dbReference type="PROSITE" id="PS50110">
    <property type="entry name" value="RESPONSE_REGULATORY"/>
    <property type="match status" value="1"/>
</dbReference>
<dbReference type="Gene3D" id="3.40.50.2300">
    <property type="match status" value="1"/>
</dbReference>
<dbReference type="InterPro" id="IPR000792">
    <property type="entry name" value="Tscrpt_reg_LuxR_C"/>
</dbReference>